<reference evidence="3 4" key="1">
    <citation type="submission" date="2018-06" db="EMBL/GenBank/DDBJ databases">
        <authorList>
            <consortium name="Pathogen Informatics"/>
            <person name="Doyle S."/>
        </authorList>
    </citation>
    <scope>NUCLEOTIDE SEQUENCE [LARGE SCALE GENOMIC DNA]</scope>
    <source>
        <strain evidence="3 4">NCTC11862</strain>
    </source>
</reference>
<evidence type="ECO:0000313" key="3">
    <source>
        <dbReference type="EMBL" id="STC68177.1"/>
    </source>
</evidence>
<name>A0A376CJ05_9CORY</name>
<dbReference type="PANTHER" id="PTHR10885:SF0">
    <property type="entry name" value="ISOPENTENYL-DIPHOSPHATE DELTA-ISOMERASE"/>
    <property type="match status" value="1"/>
</dbReference>
<dbReference type="InterPro" id="IPR020084">
    <property type="entry name" value="NUDIX_hydrolase_CS"/>
</dbReference>
<dbReference type="SUPFAM" id="SSF55811">
    <property type="entry name" value="Nudix"/>
    <property type="match status" value="1"/>
</dbReference>
<evidence type="ECO:0000313" key="4">
    <source>
        <dbReference type="Proteomes" id="UP000254467"/>
    </source>
</evidence>
<dbReference type="PROSITE" id="PS51462">
    <property type="entry name" value="NUDIX"/>
    <property type="match status" value="1"/>
</dbReference>
<dbReference type="Proteomes" id="UP000254467">
    <property type="component" value="Unassembled WGS sequence"/>
</dbReference>
<proteinExistence type="predicted"/>
<dbReference type="OrthoDB" id="67499at2"/>
<evidence type="ECO:0000259" key="2">
    <source>
        <dbReference type="PROSITE" id="PS51462"/>
    </source>
</evidence>
<feature type="domain" description="Nudix hydrolase" evidence="2">
    <location>
        <begin position="30"/>
        <end position="157"/>
    </location>
</feature>
<dbReference type="CDD" id="cd04693">
    <property type="entry name" value="NUDIX_Hydrolase"/>
    <property type="match status" value="1"/>
</dbReference>
<dbReference type="STRING" id="35756.GCA_001044155_01354"/>
<dbReference type="GO" id="GO:0004452">
    <property type="term" value="F:isopentenyl-diphosphate delta-isomerase activity"/>
    <property type="evidence" value="ECO:0007669"/>
    <property type="project" value="UniProtKB-EC"/>
</dbReference>
<accession>A0A376CJ05</accession>
<gene>
    <name evidence="3" type="primary">idi_1</name>
    <name evidence="3" type="ORF">NCTC11862_00100</name>
</gene>
<dbReference type="PROSITE" id="PS00893">
    <property type="entry name" value="NUDIX_BOX"/>
    <property type="match status" value="1"/>
</dbReference>
<organism evidence="3 4">
    <name type="scientific">Corynebacterium pilosum</name>
    <dbReference type="NCBI Taxonomy" id="35756"/>
    <lineage>
        <taxon>Bacteria</taxon>
        <taxon>Bacillati</taxon>
        <taxon>Actinomycetota</taxon>
        <taxon>Actinomycetes</taxon>
        <taxon>Mycobacteriales</taxon>
        <taxon>Corynebacteriaceae</taxon>
        <taxon>Corynebacterium</taxon>
    </lineage>
</organism>
<keyword evidence="4" id="KW-1185">Reference proteome</keyword>
<dbReference type="AlphaFoldDB" id="A0A376CJ05"/>
<sequence>MPMEHWDIYDENRIRTGKIVETGTEHGPGEFHLVVTLCLFDAQDRLLVQRRADEKTLWPSLWDVTVGGSAMAGETSREAMQRETREELGLELELGRPAFTANYAHGFDDVYVLRHEVDASALAVPNREVAEVRWARDDEVIDLMRAGHFLPYRESVIQFVWDFVDKPDVFNR</sequence>
<dbReference type="Pfam" id="PF00293">
    <property type="entry name" value="NUDIX"/>
    <property type="match status" value="1"/>
</dbReference>
<dbReference type="PANTHER" id="PTHR10885">
    <property type="entry name" value="ISOPENTENYL-DIPHOSPHATE DELTA-ISOMERASE"/>
    <property type="match status" value="1"/>
</dbReference>
<dbReference type="InterPro" id="IPR000086">
    <property type="entry name" value="NUDIX_hydrolase_dom"/>
</dbReference>
<dbReference type="Gene3D" id="3.90.79.10">
    <property type="entry name" value="Nucleoside Triphosphate Pyrophosphohydrolase"/>
    <property type="match status" value="1"/>
</dbReference>
<dbReference type="InterPro" id="IPR015797">
    <property type="entry name" value="NUDIX_hydrolase-like_dom_sf"/>
</dbReference>
<keyword evidence="1" id="KW-0378">Hydrolase</keyword>
<protein>
    <submittedName>
        <fullName evidence="3">Isopentenyl-diphosphate delta-isomerase</fullName>
        <ecNumber evidence="3">5.3.3.2</ecNumber>
    </submittedName>
</protein>
<dbReference type="EC" id="5.3.3.2" evidence="3"/>
<keyword evidence="3" id="KW-0413">Isomerase</keyword>
<dbReference type="GO" id="GO:0016787">
    <property type="term" value="F:hydrolase activity"/>
    <property type="evidence" value="ECO:0007669"/>
    <property type="project" value="UniProtKB-KW"/>
</dbReference>
<evidence type="ECO:0000256" key="1">
    <source>
        <dbReference type="ARBA" id="ARBA00022801"/>
    </source>
</evidence>
<dbReference type="EMBL" id="UFXQ01000001">
    <property type="protein sequence ID" value="STC68177.1"/>
    <property type="molecule type" value="Genomic_DNA"/>
</dbReference>